<keyword evidence="2" id="KW-0479">Metal-binding</keyword>
<dbReference type="GO" id="GO:0046872">
    <property type="term" value="F:metal ion binding"/>
    <property type="evidence" value="ECO:0007669"/>
    <property type="project" value="UniProtKB-KW"/>
</dbReference>
<evidence type="ECO:0000256" key="12">
    <source>
        <dbReference type="ARBA" id="ARBA00044550"/>
    </source>
</evidence>
<evidence type="ECO:0000256" key="9">
    <source>
        <dbReference type="ARBA" id="ARBA00034617"/>
    </source>
</evidence>
<dbReference type="GO" id="GO:0003677">
    <property type="term" value="F:DNA binding"/>
    <property type="evidence" value="ECO:0007669"/>
    <property type="project" value="UniProtKB-KW"/>
</dbReference>
<dbReference type="InterPro" id="IPR027417">
    <property type="entry name" value="P-loop_NTPase"/>
</dbReference>
<evidence type="ECO:0000256" key="11">
    <source>
        <dbReference type="ARBA" id="ARBA00044535"/>
    </source>
</evidence>
<evidence type="ECO:0000256" key="4">
    <source>
        <dbReference type="ARBA" id="ARBA00022801"/>
    </source>
</evidence>
<dbReference type="InterPro" id="IPR001650">
    <property type="entry name" value="Helicase_C-like"/>
</dbReference>
<keyword evidence="4" id="KW-0378">Hydrolase</keyword>
<dbReference type="PANTHER" id="PTHR13710">
    <property type="entry name" value="DNA HELICASE RECQ FAMILY MEMBER"/>
    <property type="match status" value="1"/>
</dbReference>
<dbReference type="EC" id="5.6.2.4" evidence="10"/>
<dbReference type="InterPro" id="IPR002464">
    <property type="entry name" value="DNA/RNA_helicase_DEAH_CS"/>
</dbReference>
<evidence type="ECO:0000256" key="2">
    <source>
        <dbReference type="ARBA" id="ARBA00022723"/>
    </source>
</evidence>
<dbReference type="Pfam" id="PF16124">
    <property type="entry name" value="RecQ_Zn_bind"/>
    <property type="match status" value="1"/>
</dbReference>
<dbReference type="AlphaFoldDB" id="A0A556N6V2"/>
<feature type="domain" description="Helicase C-terminal" evidence="14">
    <location>
        <begin position="215"/>
        <end position="365"/>
    </location>
</feature>
<dbReference type="GO" id="GO:0005737">
    <property type="term" value="C:cytoplasm"/>
    <property type="evidence" value="ECO:0007669"/>
    <property type="project" value="TreeGrafter"/>
</dbReference>
<dbReference type="PANTHER" id="PTHR13710:SF105">
    <property type="entry name" value="ATP-DEPENDENT DNA HELICASE Q1"/>
    <property type="match status" value="1"/>
</dbReference>
<dbReference type="SMART" id="SM00487">
    <property type="entry name" value="DEXDc"/>
    <property type="match status" value="1"/>
</dbReference>
<dbReference type="Gene3D" id="3.40.50.300">
    <property type="entry name" value="P-loop containing nucleotide triphosphate hydrolases"/>
    <property type="match status" value="2"/>
</dbReference>
<dbReference type="GO" id="GO:0043590">
    <property type="term" value="C:bacterial nucleoid"/>
    <property type="evidence" value="ECO:0007669"/>
    <property type="project" value="TreeGrafter"/>
</dbReference>
<evidence type="ECO:0000256" key="8">
    <source>
        <dbReference type="ARBA" id="ARBA00023235"/>
    </source>
</evidence>
<keyword evidence="16" id="KW-1185">Reference proteome</keyword>
<dbReference type="InterPro" id="IPR004589">
    <property type="entry name" value="DNA_helicase_ATP-dep_RecQ"/>
</dbReference>
<keyword evidence="8" id="KW-0413">Isomerase</keyword>
<dbReference type="GO" id="GO:0030894">
    <property type="term" value="C:replisome"/>
    <property type="evidence" value="ECO:0007669"/>
    <property type="project" value="TreeGrafter"/>
</dbReference>
<dbReference type="PROSITE" id="PS51194">
    <property type="entry name" value="HELICASE_CTER"/>
    <property type="match status" value="1"/>
</dbReference>
<keyword evidence="7" id="KW-0238">DNA-binding</keyword>
<evidence type="ECO:0000259" key="13">
    <source>
        <dbReference type="PROSITE" id="PS51192"/>
    </source>
</evidence>
<dbReference type="FunFam" id="3.40.50.300:FF:000296">
    <property type="entry name" value="ATP-dependent DNA helicase RecQ"/>
    <property type="match status" value="1"/>
</dbReference>
<dbReference type="SMART" id="SM00490">
    <property type="entry name" value="HELICc"/>
    <property type="match status" value="1"/>
</dbReference>
<dbReference type="Gene3D" id="1.10.10.10">
    <property type="entry name" value="Winged helix-like DNA-binding domain superfamily/Winged helix DNA-binding domain"/>
    <property type="match status" value="1"/>
</dbReference>
<evidence type="ECO:0000313" key="15">
    <source>
        <dbReference type="EMBL" id="TSJ47841.1"/>
    </source>
</evidence>
<dbReference type="GO" id="GO:0043138">
    <property type="term" value="F:3'-5' DNA helicase activity"/>
    <property type="evidence" value="ECO:0007669"/>
    <property type="project" value="UniProtKB-EC"/>
</dbReference>
<dbReference type="InterPro" id="IPR014001">
    <property type="entry name" value="Helicase_ATP-bd"/>
</dbReference>
<dbReference type="InterPro" id="IPR036388">
    <property type="entry name" value="WH-like_DNA-bd_sf"/>
</dbReference>
<dbReference type="PROSITE" id="PS00690">
    <property type="entry name" value="DEAH_ATP_HELICASE"/>
    <property type="match status" value="1"/>
</dbReference>
<proteinExistence type="inferred from homology"/>
<evidence type="ECO:0000256" key="5">
    <source>
        <dbReference type="ARBA" id="ARBA00022806"/>
    </source>
</evidence>
<comment type="caution">
    <text evidence="15">The sequence shown here is derived from an EMBL/GenBank/DDBJ whole genome shotgun (WGS) entry which is preliminary data.</text>
</comment>
<dbReference type="Proteomes" id="UP000316008">
    <property type="component" value="Unassembled WGS sequence"/>
</dbReference>
<dbReference type="GO" id="GO:0016787">
    <property type="term" value="F:hydrolase activity"/>
    <property type="evidence" value="ECO:0007669"/>
    <property type="project" value="UniProtKB-KW"/>
</dbReference>
<evidence type="ECO:0000259" key="14">
    <source>
        <dbReference type="PROSITE" id="PS51194"/>
    </source>
</evidence>
<dbReference type="RefSeq" id="WP_144331376.1">
    <property type="nucleotide sequence ID" value="NZ_VLPL01000001.1"/>
</dbReference>
<evidence type="ECO:0000256" key="1">
    <source>
        <dbReference type="ARBA" id="ARBA00005446"/>
    </source>
</evidence>
<comment type="catalytic activity">
    <reaction evidence="9">
        <text>Couples ATP hydrolysis with the unwinding of duplex DNA by translocating in the 3'-5' direction.</text>
        <dbReference type="EC" id="5.6.2.4"/>
    </reaction>
</comment>
<evidence type="ECO:0000313" key="16">
    <source>
        <dbReference type="Proteomes" id="UP000316008"/>
    </source>
</evidence>
<sequence length="630" mass="72535">MSKKSEEILSNHWGYSQFRPLQEEIIDAAIYGKDVIALLPTGGGKSICFQVPGIAREGITIVVSPLIALMEDQVNQLRKRGLRAKALTSGLSFREIDILLDNAKFGGLDFLYISPERIQTRLFQERVKQMEIGLFVVDEAHCISEWGHDFRPAYMEVAKLRELHPEVPIIAVTATATPKVKEDIATHLKLKNPEVFEASFERTNVSYEVYHVSNKLDAITKWIRKNPGDVGIIYCQTRKRVKDVMIYLQTQKIKANMYHGGMNAKERSLALADWLSEKTPVMVATNAFGMGIDKPNVRFVAHYEIPNNPESYFQEAGRAGRDGNESRTFAFVEPADVHEIAERVLAQFPSTDKIKLIYRALCNYLKVAIGAGEHESYVLQFNDFVKKFNLNILEVYPAFKLLEMNGTILFSEQGLKGSRIKVSIDNTHLYGFQLKNPVLDPLITWICRNHSDVFDSFCELDENEVCQRLKISAIELECQLKYLEEHGIIDITWRTDLPMVTFLHERFPDDYVELKPEVYHFRKERALERMNVMKRFIEEKHCRPQFIISYFGQKSDPCGKCDYCLEQNLMEKHPRIELEIIALLEGKAMSLAEIIARFDTSFSAKIKTTLRELINEERIVFNEQRFSLPR</sequence>
<gene>
    <name evidence="15" type="ORF">FO442_01565</name>
</gene>
<dbReference type="GO" id="GO:0005524">
    <property type="term" value="F:ATP binding"/>
    <property type="evidence" value="ECO:0007669"/>
    <property type="project" value="UniProtKB-KW"/>
</dbReference>
<evidence type="ECO:0000256" key="6">
    <source>
        <dbReference type="ARBA" id="ARBA00022840"/>
    </source>
</evidence>
<evidence type="ECO:0000256" key="10">
    <source>
        <dbReference type="ARBA" id="ARBA00034808"/>
    </source>
</evidence>
<dbReference type="GO" id="GO:0006310">
    <property type="term" value="P:DNA recombination"/>
    <property type="evidence" value="ECO:0007669"/>
    <property type="project" value="InterPro"/>
</dbReference>
<dbReference type="GO" id="GO:0006281">
    <property type="term" value="P:DNA repair"/>
    <property type="evidence" value="ECO:0007669"/>
    <property type="project" value="TreeGrafter"/>
</dbReference>
<dbReference type="Pfam" id="PF00271">
    <property type="entry name" value="Helicase_C"/>
    <property type="match status" value="1"/>
</dbReference>
<keyword evidence="5 15" id="KW-0347">Helicase</keyword>
<reference evidence="15 16" key="1">
    <citation type="submission" date="2019-07" db="EMBL/GenBank/DDBJ databases">
        <authorList>
            <person name="Huq M.A."/>
        </authorList>
    </citation>
    <scope>NUCLEOTIDE SEQUENCE [LARGE SCALE GENOMIC DNA]</scope>
    <source>
        <strain evidence="15 16">MAH-3</strain>
    </source>
</reference>
<feature type="domain" description="Helicase ATP-binding" evidence="13">
    <location>
        <begin position="26"/>
        <end position="194"/>
    </location>
</feature>
<evidence type="ECO:0000256" key="3">
    <source>
        <dbReference type="ARBA" id="ARBA00022741"/>
    </source>
</evidence>
<dbReference type="EMBL" id="VLPL01000001">
    <property type="protein sequence ID" value="TSJ47841.1"/>
    <property type="molecule type" value="Genomic_DNA"/>
</dbReference>
<dbReference type="OrthoDB" id="9763310at2"/>
<keyword evidence="3" id="KW-0547">Nucleotide-binding</keyword>
<dbReference type="Pfam" id="PF00270">
    <property type="entry name" value="DEAD"/>
    <property type="match status" value="1"/>
</dbReference>
<dbReference type="InterPro" id="IPR032284">
    <property type="entry name" value="RecQ_Zn-bd"/>
</dbReference>
<dbReference type="PROSITE" id="PS51192">
    <property type="entry name" value="HELICASE_ATP_BIND_1"/>
    <property type="match status" value="1"/>
</dbReference>
<accession>A0A556N6V2</accession>
<dbReference type="CDD" id="cd17920">
    <property type="entry name" value="DEXHc_RecQ"/>
    <property type="match status" value="1"/>
</dbReference>
<comment type="similarity">
    <text evidence="1">Belongs to the helicase family. RecQ subfamily.</text>
</comment>
<organism evidence="15 16">
    <name type="scientific">Fluviicola chungangensis</name>
    <dbReference type="NCBI Taxonomy" id="2597671"/>
    <lineage>
        <taxon>Bacteria</taxon>
        <taxon>Pseudomonadati</taxon>
        <taxon>Bacteroidota</taxon>
        <taxon>Flavobacteriia</taxon>
        <taxon>Flavobacteriales</taxon>
        <taxon>Crocinitomicaceae</taxon>
        <taxon>Fluviicola</taxon>
    </lineage>
</organism>
<evidence type="ECO:0000256" key="7">
    <source>
        <dbReference type="ARBA" id="ARBA00023125"/>
    </source>
</evidence>
<dbReference type="NCBIfam" id="TIGR00614">
    <property type="entry name" value="recQ_fam"/>
    <property type="match status" value="1"/>
</dbReference>
<protein>
    <recommendedName>
        <fullName evidence="11">ATP-dependent DNA helicase RecQ</fullName>
        <ecNumber evidence="10">5.6.2.4</ecNumber>
    </recommendedName>
    <alternativeName>
        <fullName evidence="12">DNA 3'-5' helicase RecQ</fullName>
    </alternativeName>
</protein>
<name>A0A556N6V2_9FLAO</name>
<dbReference type="SUPFAM" id="SSF52540">
    <property type="entry name" value="P-loop containing nucleoside triphosphate hydrolases"/>
    <property type="match status" value="1"/>
</dbReference>
<dbReference type="InterPro" id="IPR011545">
    <property type="entry name" value="DEAD/DEAH_box_helicase_dom"/>
</dbReference>
<dbReference type="GO" id="GO:0009378">
    <property type="term" value="F:four-way junction helicase activity"/>
    <property type="evidence" value="ECO:0007669"/>
    <property type="project" value="TreeGrafter"/>
</dbReference>
<keyword evidence="6" id="KW-0067">ATP-binding</keyword>